<geneLocation type="plasmid" evidence="2 3">
    <name>unnamed7</name>
</geneLocation>
<keyword evidence="2" id="KW-0614">Plasmid</keyword>
<reference evidence="2 3" key="1">
    <citation type="submission" date="2016-06" db="EMBL/GenBank/DDBJ databases">
        <title>Microsymbionts genomes from the relict species Vavilovia formosa.</title>
        <authorList>
            <person name="Chirak E."/>
            <person name="Kimeklis A."/>
            <person name="Andronov E."/>
        </authorList>
    </citation>
    <scope>NUCLEOTIDE SEQUENCE [LARGE SCALE GENOMIC DNA]</scope>
    <source>
        <strain evidence="2 3">Vaf10</strain>
        <plasmid evidence="3">Plasmid unnamed7</plasmid>
    </source>
</reference>
<sequence>MLGAGQGFRRGSAPIWMTFKQAQELGASVCKGEGEELPLNPFWRGSAAGIIGIHCKNSIH</sequence>
<protein>
    <recommendedName>
        <fullName evidence="1">N-terminal domain-containing protein</fullName>
    </recommendedName>
</protein>
<evidence type="ECO:0000259" key="1">
    <source>
        <dbReference type="Pfam" id="PF08401"/>
    </source>
</evidence>
<evidence type="ECO:0000313" key="2">
    <source>
        <dbReference type="EMBL" id="ANP90174.1"/>
    </source>
</evidence>
<dbReference type="RefSeq" id="WP_065283677.1">
    <property type="nucleotide sequence ID" value="NZ_CP016288.1"/>
</dbReference>
<evidence type="ECO:0000313" key="3">
    <source>
        <dbReference type="Proteomes" id="UP000092691"/>
    </source>
</evidence>
<dbReference type="AlphaFoldDB" id="A0A1B1CK97"/>
<gene>
    <name evidence="2" type="ORF">BA011_40360</name>
</gene>
<dbReference type="EMBL" id="CP016288">
    <property type="protein sequence ID" value="ANP90174.1"/>
    <property type="molecule type" value="Genomic_DNA"/>
</dbReference>
<name>A0A1B1CK97_RHILE</name>
<dbReference type="GO" id="GO:0003697">
    <property type="term" value="F:single-stranded DNA binding"/>
    <property type="evidence" value="ECO:0007669"/>
    <property type="project" value="InterPro"/>
</dbReference>
<proteinExistence type="predicted"/>
<accession>A0A1B1CK97</accession>
<organism evidence="2 3">
    <name type="scientific">Rhizobium leguminosarum</name>
    <dbReference type="NCBI Taxonomy" id="384"/>
    <lineage>
        <taxon>Bacteria</taxon>
        <taxon>Pseudomonadati</taxon>
        <taxon>Pseudomonadota</taxon>
        <taxon>Alphaproteobacteria</taxon>
        <taxon>Hyphomicrobiales</taxon>
        <taxon>Rhizobiaceae</taxon>
        <taxon>Rhizobium/Agrobacterium group</taxon>
        <taxon>Rhizobium</taxon>
    </lineage>
</organism>
<dbReference type="Pfam" id="PF08401">
    <property type="entry name" value="ArdcN"/>
    <property type="match status" value="1"/>
</dbReference>
<feature type="domain" description="N-terminal" evidence="1">
    <location>
        <begin position="10"/>
        <end position="33"/>
    </location>
</feature>
<dbReference type="InterPro" id="IPR013610">
    <property type="entry name" value="ArdC_N"/>
</dbReference>
<dbReference type="Proteomes" id="UP000092691">
    <property type="component" value="Plasmid unnamed7"/>
</dbReference>